<reference evidence="2 3" key="1">
    <citation type="submission" date="2020-01" db="EMBL/GenBank/DDBJ databases">
        <title>Sphingomonas sp. strain CSW-10.</title>
        <authorList>
            <person name="Chen W.-M."/>
        </authorList>
    </citation>
    <scope>NUCLEOTIDE SEQUENCE [LARGE SCALE GENOMIC DNA]</scope>
    <source>
        <strain evidence="2 3">CSW-10</strain>
    </source>
</reference>
<dbReference type="InterPro" id="IPR007138">
    <property type="entry name" value="ABM_dom"/>
</dbReference>
<evidence type="ECO:0000259" key="1">
    <source>
        <dbReference type="PROSITE" id="PS51725"/>
    </source>
</evidence>
<keyword evidence="2" id="KW-0560">Oxidoreductase</keyword>
<evidence type="ECO:0000313" key="2">
    <source>
        <dbReference type="EMBL" id="QJQ31863.1"/>
    </source>
</evidence>
<dbReference type="Pfam" id="PF03992">
    <property type="entry name" value="ABM"/>
    <property type="match status" value="1"/>
</dbReference>
<accession>A0A6M4AS44</accession>
<dbReference type="InterPro" id="IPR011008">
    <property type="entry name" value="Dimeric_a/b-barrel"/>
</dbReference>
<name>A0A6M4AS44_9SPHN</name>
<dbReference type="Gene3D" id="3.30.70.100">
    <property type="match status" value="1"/>
</dbReference>
<dbReference type="GO" id="GO:0004497">
    <property type="term" value="F:monooxygenase activity"/>
    <property type="evidence" value="ECO:0007669"/>
    <property type="project" value="UniProtKB-KW"/>
</dbReference>
<dbReference type="KEGG" id="slan:GV829_04860"/>
<protein>
    <submittedName>
        <fullName evidence="2">Antibiotic biosynthesis monooxygenase</fullName>
    </submittedName>
</protein>
<evidence type="ECO:0000313" key="3">
    <source>
        <dbReference type="Proteomes" id="UP000503018"/>
    </source>
</evidence>
<feature type="domain" description="ABM" evidence="1">
    <location>
        <begin position="2"/>
        <end position="92"/>
    </location>
</feature>
<dbReference type="EMBL" id="CP053015">
    <property type="protein sequence ID" value="QJQ31863.1"/>
    <property type="molecule type" value="Genomic_DNA"/>
</dbReference>
<organism evidence="2 3">
    <name type="scientific">Sphingomonas lacunae</name>
    <dbReference type="NCBI Taxonomy" id="2698828"/>
    <lineage>
        <taxon>Bacteria</taxon>
        <taxon>Pseudomonadati</taxon>
        <taxon>Pseudomonadota</taxon>
        <taxon>Alphaproteobacteria</taxon>
        <taxon>Sphingomonadales</taxon>
        <taxon>Sphingomonadaceae</taxon>
        <taxon>Sphingomonas</taxon>
    </lineage>
</organism>
<dbReference type="RefSeq" id="WP_169944403.1">
    <property type="nucleotide sequence ID" value="NZ_CP053015.1"/>
</dbReference>
<sequence>MIVEQALLQVAPGRVADFEADFVRARPFIAASPGFCGLELRPSADQPGTYLLLVRWDSIDDHRIGFRGSDRYQEWRALLHPYYDVLPGVTYFKDAILT</sequence>
<keyword evidence="2" id="KW-0503">Monooxygenase</keyword>
<dbReference type="PROSITE" id="PS51725">
    <property type="entry name" value="ABM"/>
    <property type="match status" value="1"/>
</dbReference>
<dbReference type="AlphaFoldDB" id="A0A6M4AS44"/>
<keyword evidence="3" id="KW-1185">Reference proteome</keyword>
<gene>
    <name evidence="2" type="ORF">GV829_04860</name>
</gene>
<dbReference type="SUPFAM" id="SSF54909">
    <property type="entry name" value="Dimeric alpha+beta barrel"/>
    <property type="match status" value="1"/>
</dbReference>
<dbReference type="Proteomes" id="UP000503018">
    <property type="component" value="Chromosome"/>
</dbReference>
<proteinExistence type="predicted"/>